<dbReference type="Proteomes" id="UP001146120">
    <property type="component" value="Unassembled WGS sequence"/>
</dbReference>
<protein>
    <submittedName>
        <fullName evidence="1">Uncharacterized protein</fullName>
    </submittedName>
</protein>
<evidence type="ECO:0000313" key="2">
    <source>
        <dbReference type="Proteomes" id="UP001146120"/>
    </source>
</evidence>
<reference evidence="1" key="1">
    <citation type="submission" date="2022-11" db="EMBL/GenBank/DDBJ databases">
        <authorList>
            <person name="Morgan W.R."/>
            <person name="Tartar A."/>
        </authorList>
    </citation>
    <scope>NUCLEOTIDE SEQUENCE</scope>
    <source>
        <strain evidence="1">ARSEF 373</strain>
    </source>
</reference>
<name>A0AAV2Z851_9STRA</name>
<gene>
    <name evidence="1" type="ORF">N0F65_010983</name>
</gene>
<comment type="caution">
    <text evidence="1">The sequence shown here is derived from an EMBL/GenBank/DDBJ whole genome shotgun (WGS) entry which is preliminary data.</text>
</comment>
<keyword evidence="2" id="KW-1185">Reference proteome</keyword>
<dbReference type="AlphaFoldDB" id="A0AAV2Z851"/>
<dbReference type="EMBL" id="DAKRPA010000030">
    <property type="protein sequence ID" value="DBA02511.1"/>
    <property type="molecule type" value="Genomic_DNA"/>
</dbReference>
<proteinExistence type="predicted"/>
<organism evidence="1 2">
    <name type="scientific">Lagenidium giganteum</name>
    <dbReference type="NCBI Taxonomy" id="4803"/>
    <lineage>
        <taxon>Eukaryota</taxon>
        <taxon>Sar</taxon>
        <taxon>Stramenopiles</taxon>
        <taxon>Oomycota</taxon>
        <taxon>Peronosporomycetes</taxon>
        <taxon>Pythiales</taxon>
        <taxon>Pythiaceae</taxon>
    </lineage>
</organism>
<reference evidence="1" key="2">
    <citation type="journal article" date="2023" name="Microbiol Resour">
        <title>Decontamination and Annotation of the Draft Genome Sequence of the Oomycete Lagenidium giganteum ARSEF 373.</title>
        <authorList>
            <person name="Morgan W.R."/>
            <person name="Tartar A."/>
        </authorList>
    </citation>
    <scope>NUCLEOTIDE SEQUENCE</scope>
    <source>
        <strain evidence="1">ARSEF 373</strain>
    </source>
</reference>
<accession>A0AAV2Z851</accession>
<evidence type="ECO:0000313" key="1">
    <source>
        <dbReference type="EMBL" id="DBA02511.1"/>
    </source>
</evidence>
<sequence>MCPILALGIYWATYSIDSTDCHLFADTNNTIASARP</sequence>